<protein>
    <submittedName>
        <fullName evidence="1">Uncharacterized protein</fullName>
    </submittedName>
</protein>
<accession>A0A9D4QXH0</accession>
<reference evidence="1" key="1">
    <citation type="journal article" date="2019" name="bioRxiv">
        <title>The Genome of the Zebra Mussel, Dreissena polymorpha: A Resource for Invasive Species Research.</title>
        <authorList>
            <person name="McCartney M.A."/>
            <person name="Auch B."/>
            <person name="Kono T."/>
            <person name="Mallez S."/>
            <person name="Zhang Y."/>
            <person name="Obille A."/>
            <person name="Becker A."/>
            <person name="Abrahante J.E."/>
            <person name="Garbe J."/>
            <person name="Badalamenti J.P."/>
            <person name="Herman A."/>
            <person name="Mangelson H."/>
            <person name="Liachko I."/>
            <person name="Sullivan S."/>
            <person name="Sone E.D."/>
            <person name="Koren S."/>
            <person name="Silverstein K.A.T."/>
            <person name="Beckman K.B."/>
            <person name="Gohl D.M."/>
        </authorList>
    </citation>
    <scope>NUCLEOTIDE SEQUENCE</scope>
    <source>
        <strain evidence="1">Duluth1</strain>
        <tissue evidence="1">Whole animal</tissue>
    </source>
</reference>
<gene>
    <name evidence="1" type="ORF">DPMN_089501</name>
</gene>
<evidence type="ECO:0000313" key="1">
    <source>
        <dbReference type="EMBL" id="KAH3847184.1"/>
    </source>
</evidence>
<comment type="caution">
    <text evidence="1">The sequence shown here is derived from an EMBL/GenBank/DDBJ whole genome shotgun (WGS) entry which is preliminary data.</text>
</comment>
<dbReference type="Proteomes" id="UP000828390">
    <property type="component" value="Unassembled WGS sequence"/>
</dbReference>
<dbReference type="AlphaFoldDB" id="A0A9D4QXH0"/>
<proteinExistence type="predicted"/>
<sequence>MSEGKIKRNQRKAISSIWEKLFSLWQRYIHRESKISASRLLRECAQVHGPATQRSDDVVG</sequence>
<keyword evidence="2" id="KW-1185">Reference proteome</keyword>
<dbReference type="EMBL" id="JAIWYP010000003">
    <property type="protein sequence ID" value="KAH3847184.1"/>
    <property type="molecule type" value="Genomic_DNA"/>
</dbReference>
<organism evidence="1 2">
    <name type="scientific">Dreissena polymorpha</name>
    <name type="common">Zebra mussel</name>
    <name type="synonym">Mytilus polymorpha</name>
    <dbReference type="NCBI Taxonomy" id="45954"/>
    <lineage>
        <taxon>Eukaryota</taxon>
        <taxon>Metazoa</taxon>
        <taxon>Spiralia</taxon>
        <taxon>Lophotrochozoa</taxon>
        <taxon>Mollusca</taxon>
        <taxon>Bivalvia</taxon>
        <taxon>Autobranchia</taxon>
        <taxon>Heteroconchia</taxon>
        <taxon>Euheterodonta</taxon>
        <taxon>Imparidentia</taxon>
        <taxon>Neoheterodontei</taxon>
        <taxon>Myida</taxon>
        <taxon>Dreissenoidea</taxon>
        <taxon>Dreissenidae</taxon>
        <taxon>Dreissena</taxon>
    </lineage>
</organism>
<evidence type="ECO:0000313" key="2">
    <source>
        <dbReference type="Proteomes" id="UP000828390"/>
    </source>
</evidence>
<reference evidence="1" key="2">
    <citation type="submission" date="2020-11" db="EMBL/GenBank/DDBJ databases">
        <authorList>
            <person name="McCartney M.A."/>
            <person name="Auch B."/>
            <person name="Kono T."/>
            <person name="Mallez S."/>
            <person name="Becker A."/>
            <person name="Gohl D.M."/>
            <person name="Silverstein K.A.T."/>
            <person name="Koren S."/>
            <person name="Bechman K.B."/>
            <person name="Herman A."/>
            <person name="Abrahante J.E."/>
            <person name="Garbe J."/>
        </authorList>
    </citation>
    <scope>NUCLEOTIDE SEQUENCE</scope>
    <source>
        <strain evidence="1">Duluth1</strain>
        <tissue evidence="1">Whole animal</tissue>
    </source>
</reference>
<name>A0A9D4QXH0_DREPO</name>